<dbReference type="PANTHER" id="PTHR35797:SF1">
    <property type="entry name" value="PROTEASE"/>
    <property type="match status" value="1"/>
</dbReference>
<feature type="transmembrane region" description="Helical" evidence="1">
    <location>
        <begin position="143"/>
        <end position="161"/>
    </location>
</feature>
<sequence length="262" mass="27657">MLTRLPDRAAALVFVAVVLLTSAATSRVAEGLVLALSPALTVLVMLLVITREGWTREGWRRLGLGRAGLRWWPAAVASTAGVSLVACALVVTLGWARLTGPTDDAAVVLVSLLVTGTLLALCEEVGWRGYLQPRLVTWLGRGRSFAVVGVVWVAWHLPYVLLTPWYHAAGDRWVVLPLFSASVLAFSALFGVLRERSGSTWPAVVGHVAHNAAFAWLASSVVTATDPVVADEYLAGDTGLFVLVGTTAAAVVVAGRGARGSR</sequence>
<keyword evidence="1" id="KW-0472">Membrane</keyword>
<evidence type="ECO:0000259" key="2">
    <source>
        <dbReference type="Pfam" id="PF02517"/>
    </source>
</evidence>
<evidence type="ECO:0000256" key="1">
    <source>
        <dbReference type="SAM" id="Phobius"/>
    </source>
</evidence>
<dbReference type="AlphaFoldDB" id="A0A5C8Z413"/>
<name>A0A5C8Z413_9ACTN</name>
<organism evidence="3 4">
    <name type="scientific">Quadrisphaera setariae</name>
    <dbReference type="NCBI Taxonomy" id="2593304"/>
    <lineage>
        <taxon>Bacteria</taxon>
        <taxon>Bacillati</taxon>
        <taxon>Actinomycetota</taxon>
        <taxon>Actinomycetes</taxon>
        <taxon>Kineosporiales</taxon>
        <taxon>Kineosporiaceae</taxon>
        <taxon>Quadrisphaera</taxon>
    </lineage>
</organism>
<keyword evidence="1" id="KW-1133">Transmembrane helix</keyword>
<keyword evidence="1" id="KW-0812">Transmembrane</keyword>
<keyword evidence="4" id="KW-1185">Reference proteome</keyword>
<dbReference type="OrthoDB" id="254800at2"/>
<dbReference type="GO" id="GO:0008237">
    <property type="term" value="F:metallopeptidase activity"/>
    <property type="evidence" value="ECO:0007669"/>
    <property type="project" value="UniProtKB-KW"/>
</dbReference>
<proteinExistence type="predicted"/>
<evidence type="ECO:0000313" key="4">
    <source>
        <dbReference type="Proteomes" id="UP000321234"/>
    </source>
</evidence>
<protein>
    <submittedName>
        <fullName evidence="3">CPBP family intramembrane metalloprotease</fullName>
    </submittedName>
</protein>
<dbReference type="GO" id="GO:0080120">
    <property type="term" value="P:CAAX-box protein maturation"/>
    <property type="evidence" value="ECO:0007669"/>
    <property type="project" value="UniProtKB-ARBA"/>
</dbReference>
<feature type="transmembrane region" description="Helical" evidence="1">
    <location>
        <begin position="33"/>
        <end position="50"/>
    </location>
</feature>
<feature type="transmembrane region" description="Helical" evidence="1">
    <location>
        <begin position="200"/>
        <end position="218"/>
    </location>
</feature>
<dbReference type="EMBL" id="VKAC01000011">
    <property type="protein sequence ID" value="TXR52832.1"/>
    <property type="molecule type" value="Genomic_DNA"/>
</dbReference>
<keyword evidence="3" id="KW-0645">Protease</keyword>
<keyword evidence="3" id="KW-0378">Hydrolase</keyword>
<accession>A0A5C8Z413</accession>
<comment type="caution">
    <text evidence="3">The sequence shown here is derived from an EMBL/GenBank/DDBJ whole genome shotgun (WGS) entry which is preliminary data.</text>
</comment>
<evidence type="ECO:0000313" key="3">
    <source>
        <dbReference type="EMBL" id="TXR52832.1"/>
    </source>
</evidence>
<dbReference type="Pfam" id="PF02517">
    <property type="entry name" value="Rce1-like"/>
    <property type="match status" value="1"/>
</dbReference>
<feature type="transmembrane region" description="Helical" evidence="1">
    <location>
        <begin position="173"/>
        <end position="193"/>
    </location>
</feature>
<feature type="transmembrane region" description="Helical" evidence="1">
    <location>
        <begin position="238"/>
        <end position="258"/>
    </location>
</feature>
<dbReference type="InterPro" id="IPR003675">
    <property type="entry name" value="Rce1/LyrA-like_dom"/>
</dbReference>
<dbReference type="RefSeq" id="WP_147927599.1">
    <property type="nucleotide sequence ID" value="NZ_VKAC01000011.1"/>
</dbReference>
<dbReference type="GO" id="GO:0004175">
    <property type="term" value="F:endopeptidase activity"/>
    <property type="evidence" value="ECO:0007669"/>
    <property type="project" value="UniProtKB-ARBA"/>
</dbReference>
<reference evidence="3 4" key="1">
    <citation type="submission" date="2019-07" db="EMBL/GenBank/DDBJ databases">
        <title>Quadrisphaera sp. strain DD2A genome sequencing and assembly.</title>
        <authorList>
            <person name="Kim I."/>
        </authorList>
    </citation>
    <scope>NUCLEOTIDE SEQUENCE [LARGE SCALE GENOMIC DNA]</scope>
    <source>
        <strain evidence="3 4">DD2A</strain>
    </source>
</reference>
<dbReference type="PANTHER" id="PTHR35797">
    <property type="entry name" value="PROTEASE-RELATED"/>
    <property type="match status" value="1"/>
</dbReference>
<dbReference type="Proteomes" id="UP000321234">
    <property type="component" value="Unassembled WGS sequence"/>
</dbReference>
<dbReference type="GO" id="GO:0006508">
    <property type="term" value="P:proteolysis"/>
    <property type="evidence" value="ECO:0007669"/>
    <property type="project" value="UniProtKB-KW"/>
</dbReference>
<keyword evidence="3" id="KW-0482">Metalloprotease</keyword>
<feature type="transmembrane region" description="Helical" evidence="1">
    <location>
        <begin position="71"/>
        <end position="93"/>
    </location>
</feature>
<gene>
    <name evidence="3" type="ORF">FMM08_17095</name>
</gene>
<feature type="transmembrane region" description="Helical" evidence="1">
    <location>
        <begin position="105"/>
        <end position="122"/>
    </location>
</feature>
<dbReference type="InterPro" id="IPR042150">
    <property type="entry name" value="MmRce1-like"/>
</dbReference>
<feature type="domain" description="CAAX prenyl protease 2/Lysostaphin resistance protein A-like" evidence="2">
    <location>
        <begin position="108"/>
        <end position="212"/>
    </location>
</feature>